<dbReference type="Proteomes" id="UP000789595">
    <property type="component" value="Unassembled WGS sequence"/>
</dbReference>
<dbReference type="SUPFAM" id="SSF55961">
    <property type="entry name" value="Bet v1-like"/>
    <property type="match status" value="1"/>
</dbReference>
<evidence type="ECO:0008006" key="3">
    <source>
        <dbReference type="Google" id="ProtNLM"/>
    </source>
</evidence>
<dbReference type="InterPro" id="IPR023393">
    <property type="entry name" value="START-like_dom_sf"/>
</dbReference>
<name>A0A8J2SK70_9STRA</name>
<gene>
    <name evidence="1" type="ORF">PECAL_4P17710</name>
</gene>
<organism evidence="1 2">
    <name type="scientific">Pelagomonas calceolata</name>
    <dbReference type="NCBI Taxonomy" id="35677"/>
    <lineage>
        <taxon>Eukaryota</taxon>
        <taxon>Sar</taxon>
        <taxon>Stramenopiles</taxon>
        <taxon>Ochrophyta</taxon>
        <taxon>Pelagophyceae</taxon>
        <taxon>Pelagomonadales</taxon>
        <taxon>Pelagomonadaceae</taxon>
        <taxon>Pelagomonas</taxon>
    </lineage>
</organism>
<evidence type="ECO:0000313" key="1">
    <source>
        <dbReference type="EMBL" id="CAH0374488.1"/>
    </source>
</evidence>
<sequence>MSDAPPSEGPVERARKTLSNILSNIPSSPNVIKALIAALVVLASAKIGNGLIKANSIGNQPLQGKIKPITLNGDGWENNLSKDQLQQLDNGKRVLLQKRLRGDSGGRGTAVQDMNAPPATVLKAVTTFDRYAGRLAQCSYSTVYGRSQNRMKGTENIKVHMKLAGGVKTFNCYYDHTVTPKKGTVTWQLDPEKTSDFVDVQGQWYVAKHPTKQGWSRVWYSAEVALPPWLPGPIVVQLCKTSGTKALSFVKKEAEALMSSSWGRTRGGFRPVVPLRPRRFKR</sequence>
<dbReference type="Gene3D" id="3.30.530.20">
    <property type="match status" value="1"/>
</dbReference>
<dbReference type="AlphaFoldDB" id="A0A8J2SK70"/>
<proteinExistence type="predicted"/>
<keyword evidence="2" id="KW-1185">Reference proteome</keyword>
<evidence type="ECO:0000313" key="2">
    <source>
        <dbReference type="Proteomes" id="UP000789595"/>
    </source>
</evidence>
<accession>A0A8J2SK70</accession>
<protein>
    <recommendedName>
        <fullName evidence="3">Coenzyme Q-binding protein COQ10 START domain-containing protein</fullName>
    </recommendedName>
</protein>
<reference evidence="1" key="1">
    <citation type="submission" date="2021-11" db="EMBL/GenBank/DDBJ databases">
        <authorList>
            <consortium name="Genoscope - CEA"/>
            <person name="William W."/>
        </authorList>
    </citation>
    <scope>NUCLEOTIDE SEQUENCE</scope>
</reference>
<comment type="caution">
    <text evidence="1">The sequence shown here is derived from an EMBL/GenBank/DDBJ whole genome shotgun (WGS) entry which is preliminary data.</text>
</comment>
<dbReference type="OrthoDB" id="41924at2759"/>
<dbReference type="EMBL" id="CAKKNE010000004">
    <property type="protein sequence ID" value="CAH0374488.1"/>
    <property type="molecule type" value="Genomic_DNA"/>
</dbReference>